<feature type="transmembrane region" description="Helical" evidence="1">
    <location>
        <begin position="12"/>
        <end position="32"/>
    </location>
</feature>
<organism evidence="3 4">
    <name type="scientific">Skermanella aerolata</name>
    <dbReference type="NCBI Taxonomy" id="393310"/>
    <lineage>
        <taxon>Bacteria</taxon>
        <taxon>Pseudomonadati</taxon>
        <taxon>Pseudomonadota</taxon>
        <taxon>Alphaproteobacteria</taxon>
        <taxon>Rhodospirillales</taxon>
        <taxon>Azospirillaceae</taxon>
        <taxon>Skermanella</taxon>
    </lineage>
</organism>
<feature type="transmembrane region" description="Helical" evidence="1">
    <location>
        <begin position="44"/>
        <end position="65"/>
    </location>
</feature>
<dbReference type="PANTHER" id="PTHR42709">
    <property type="entry name" value="ALKALINE PHOSPHATASE LIKE PROTEIN"/>
    <property type="match status" value="1"/>
</dbReference>
<dbReference type="InterPro" id="IPR051311">
    <property type="entry name" value="DedA_domain"/>
</dbReference>
<dbReference type="AlphaFoldDB" id="A0A512DSR1"/>
<name>A0A512DSR1_9PROT</name>
<dbReference type="OrthoDB" id="948134at2"/>
<dbReference type="Pfam" id="PF09335">
    <property type="entry name" value="VTT_dom"/>
    <property type="match status" value="1"/>
</dbReference>
<reference evidence="3 4" key="1">
    <citation type="submission" date="2019-07" db="EMBL/GenBank/DDBJ databases">
        <title>Whole genome shotgun sequence of Skermanella aerolata NBRC 106429.</title>
        <authorList>
            <person name="Hosoyama A."/>
            <person name="Uohara A."/>
            <person name="Ohji S."/>
            <person name="Ichikawa N."/>
        </authorList>
    </citation>
    <scope>NUCLEOTIDE SEQUENCE [LARGE SCALE GENOMIC DNA]</scope>
    <source>
        <strain evidence="3 4">NBRC 106429</strain>
    </source>
</reference>
<keyword evidence="4" id="KW-1185">Reference proteome</keyword>
<dbReference type="EMBL" id="BJYZ01000017">
    <property type="protein sequence ID" value="GEO39497.1"/>
    <property type="molecule type" value="Genomic_DNA"/>
</dbReference>
<evidence type="ECO:0000256" key="1">
    <source>
        <dbReference type="SAM" id="Phobius"/>
    </source>
</evidence>
<accession>A0A512DSR1</accession>
<keyword evidence="1" id="KW-0812">Transmembrane</keyword>
<feature type="transmembrane region" description="Helical" evidence="1">
    <location>
        <begin position="126"/>
        <end position="147"/>
    </location>
</feature>
<keyword evidence="1" id="KW-1133">Transmembrane helix</keyword>
<dbReference type="Proteomes" id="UP000321523">
    <property type="component" value="Unassembled WGS sequence"/>
</dbReference>
<feature type="transmembrane region" description="Helical" evidence="1">
    <location>
        <begin position="159"/>
        <end position="179"/>
    </location>
</feature>
<gene>
    <name evidence="3" type="ORF">SAE02_36450</name>
</gene>
<comment type="caution">
    <text evidence="3">The sequence shown here is derived from an EMBL/GenBank/DDBJ whole genome shotgun (WGS) entry which is preliminary data.</text>
</comment>
<keyword evidence="1" id="KW-0472">Membrane</keyword>
<sequence length="207" mass="22967">MDILETIKDYGNYYYAIVFMWTFLEGETFVIFSGVAAREGILDLPTLIAFAWLGSFLGDQLYFLIGRRYGARLLLRFPRWKPGVDHALNLLKKYSTGFILSFRFIYGVRNFSSFAMGMSGLAWSRFAMLNFIAAGVWAVCFAGAGYLAGMALQHLLGDLATGFGLLMLAAFLIAIVVLVKMSRRRPAPQPAVVPATVPNRNVPAQAE</sequence>
<proteinExistence type="predicted"/>
<evidence type="ECO:0000313" key="4">
    <source>
        <dbReference type="Proteomes" id="UP000321523"/>
    </source>
</evidence>
<evidence type="ECO:0000259" key="2">
    <source>
        <dbReference type="Pfam" id="PF09335"/>
    </source>
</evidence>
<feature type="domain" description="VTT" evidence="2">
    <location>
        <begin position="26"/>
        <end position="146"/>
    </location>
</feature>
<protein>
    <submittedName>
        <fullName evidence="3">Membrane protein</fullName>
    </submittedName>
</protein>
<evidence type="ECO:0000313" key="3">
    <source>
        <dbReference type="EMBL" id="GEO39497.1"/>
    </source>
</evidence>
<dbReference type="InterPro" id="IPR032816">
    <property type="entry name" value="VTT_dom"/>
</dbReference>
<dbReference type="GO" id="GO:0005886">
    <property type="term" value="C:plasma membrane"/>
    <property type="evidence" value="ECO:0007669"/>
    <property type="project" value="TreeGrafter"/>
</dbReference>
<dbReference type="PANTHER" id="PTHR42709:SF2">
    <property type="entry name" value="INNER MEMBRANE PROTEIN YOHD"/>
    <property type="match status" value="1"/>
</dbReference>